<evidence type="ECO:0000313" key="3">
    <source>
        <dbReference type="Proteomes" id="UP001140230"/>
    </source>
</evidence>
<reference evidence="2" key="2">
    <citation type="submission" date="2022-08" db="EMBL/GenBank/DDBJ databases">
        <authorList>
            <person name="Iruegas-Bocardo F."/>
            <person name="Weisberg A.J."/>
            <person name="Riutta E.R."/>
            <person name="Kilday K."/>
            <person name="Bonkowski J.C."/>
            <person name="Creswell T."/>
            <person name="Daughtrey M.L."/>
            <person name="Rane K."/>
            <person name="Grunwald N.J."/>
            <person name="Chang J.H."/>
            <person name="Putnam M.L."/>
        </authorList>
    </citation>
    <scope>NUCLEOTIDE SEQUENCE</scope>
    <source>
        <strain evidence="2">22-338</strain>
    </source>
</reference>
<reference evidence="2" key="1">
    <citation type="journal article" date="2022" name="Phytopathology">
        <title>Whole genome sequencing-based tracing of a 2022 introduction and outbreak of Xanthomonas hortorum pv. pelargonii.</title>
        <authorList>
            <person name="Iruegas Bocardo F."/>
            <person name="Weisberg A.J."/>
            <person name="Riutta E.R."/>
            <person name="Kilday K.B."/>
            <person name="Bonkowski J.C."/>
            <person name="Creswell T.C."/>
            <person name="Daughtrey M."/>
            <person name="Rane K.K."/>
            <person name="Grunwald N.J."/>
            <person name="Chang J.H."/>
            <person name="Putnam M."/>
        </authorList>
    </citation>
    <scope>NUCLEOTIDE SEQUENCE</scope>
    <source>
        <strain evidence="2">22-338</strain>
    </source>
</reference>
<dbReference type="RefSeq" id="WP_273663777.1">
    <property type="nucleotide sequence ID" value="NZ_CP168173.1"/>
</dbReference>
<organism evidence="2 3">
    <name type="scientific">Xanthomonas hortorum pv. hederae</name>
    <dbReference type="NCBI Taxonomy" id="453603"/>
    <lineage>
        <taxon>Bacteria</taxon>
        <taxon>Pseudomonadati</taxon>
        <taxon>Pseudomonadota</taxon>
        <taxon>Gammaproteobacteria</taxon>
        <taxon>Lysobacterales</taxon>
        <taxon>Lysobacteraceae</taxon>
        <taxon>Xanthomonas</taxon>
    </lineage>
</organism>
<dbReference type="AlphaFoldDB" id="A0A9X4BQB3"/>
<feature type="domain" description="DUF4145" evidence="1">
    <location>
        <begin position="85"/>
        <end position="171"/>
    </location>
</feature>
<dbReference type="Proteomes" id="UP001140230">
    <property type="component" value="Unassembled WGS sequence"/>
</dbReference>
<evidence type="ECO:0000313" key="2">
    <source>
        <dbReference type="EMBL" id="MDC8637366.1"/>
    </source>
</evidence>
<evidence type="ECO:0000259" key="1">
    <source>
        <dbReference type="Pfam" id="PF13643"/>
    </source>
</evidence>
<dbReference type="EMBL" id="JANWTP010000013">
    <property type="protein sequence ID" value="MDC8637366.1"/>
    <property type="molecule type" value="Genomic_DNA"/>
</dbReference>
<dbReference type="Pfam" id="PF13643">
    <property type="entry name" value="DUF4145"/>
    <property type="match status" value="1"/>
</dbReference>
<accession>A0A9X4BQB3</accession>
<protein>
    <submittedName>
        <fullName evidence="2">DUF4145 domain-containing protein</fullName>
    </submittedName>
</protein>
<gene>
    <name evidence="2" type="ORF">NY667_05960</name>
</gene>
<proteinExistence type="predicted"/>
<dbReference type="InterPro" id="IPR025285">
    <property type="entry name" value="DUF4145"/>
</dbReference>
<sequence length="208" mass="23433">MLIDCHICAAKVDAELLCEHSDLEFFTTKTFFLKCPSCDSAIIAESQEDFIDSKTVWSRPVRVYPRPKRALGSDIPPIVRNSIDEAEKCMQSGAHLAATAMCGRSLEAICRYYNTKDSYLGGGLKELRDKGVIDSRLYQWSEELRDQRNNAAHATDTEISAQDANDVMTFTYAIIDYVFLLAQKFDQFQKRKNDRAAKKKAVAQSAKA</sequence>
<name>A0A9X4BQB3_9XANT</name>
<comment type="caution">
    <text evidence="2">The sequence shown here is derived from an EMBL/GenBank/DDBJ whole genome shotgun (WGS) entry which is preliminary data.</text>
</comment>